<comment type="function">
    <text evidence="1 11">Essential for recycling GMP and indirectly, cGMP.</text>
</comment>
<dbReference type="PROSITE" id="PS50052">
    <property type="entry name" value="GUANYLATE_KINASE_2"/>
    <property type="match status" value="1"/>
</dbReference>
<dbReference type="PANTHER" id="PTHR23117:SF13">
    <property type="entry name" value="GUANYLATE KINASE"/>
    <property type="match status" value="1"/>
</dbReference>
<dbReference type="InterPro" id="IPR027417">
    <property type="entry name" value="P-loop_NTPase"/>
</dbReference>
<dbReference type="FunFam" id="3.30.63.10:FF:000002">
    <property type="entry name" value="Guanylate kinase 1"/>
    <property type="match status" value="1"/>
</dbReference>
<evidence type="ECO:0000256" key="4">
    <source>
        <dbReference type="ARBA" id="ARBA00016296"/>
    </source>
</evidence>
<comment type="caution">
    <text evidence="13">The sequence shown here is derived from an EMBL/GenBank/DDBJ whole genome shotgun (WGS) entry which is preliminary data.</text>
</comment>
<dbReference type="SUPFAM" id="SSF52540">
    <property type="entry name" value="P-loop containing nucleoside triphosphate hydrolases"/>
    <property type="match status" value="1"/>
</dbReference>
<sequence length="212" mass="24259">MTKKGILVVVSGFSGAGKGTLMKRLLEKYDNYALSVSATTRAPREGEEHGREYFFHTKQEFEELILQDALIEHAQYVDNYYGTPKAYVEKQLNAGKDVILEIEIQGALKVKKKLPDTLLLFVTPPSAQELKRRLVNRGTESMEIIESRLRRASEEAKGMPEYDYILVNDTVEECVDRMHQVIQSQHDKTENCREFIEKITEEIAVFGKGEEL</sequence>
<evidence type="ECO:0000256" key="11">
    <source>
        <dbReference type="HAMAP-Rule" id="MF_00328"/>
    </source>
</evidence>
<dbReference type="GO" id="GO:0005524">
    <property type="term" value="F:ATP binding"/>
    <property type="evidence" value="ECO:0007669"/>
    <property type="project" value="UniProtKB-UniRule"/>
</dbReference>
<dbReference type="InterPro" id="IPR020590">
    <property type="entry name" value="Guanylate_kinase_CS"/>
</dbReference>
<dbReference type="Gene3D" id="3.40.50.300">
    <property type="entry name" value="P-loop containing nucleotide triphosphate hydrolases"/>
    <property type="match status" value="1"/>
</dbReference>
<dbReference type="InterPro" id="IPR008144">
    <property type="entry name" value="Guanylate_kin-like_dom"/>
</dbReference>
<comment type="subcellular location">
    <subcellularLocation>
        <location evidence="11">Cytoplasm</location>
    </subcellularLocation>
</comment>
<comment type="similarity">
    <text evidence="2 11">Belongs to the guanylate kinase family.</text>
</comment>
<evidence type="ECO:0000256" key="2">
    <source>
        <dbReference type="ARBA" id="ARBA00005790"/>
    </source>
</evidence>
<keyword evidence="11" id="KW-0963">Cytoplasm</keyword>
<evidence type="ECO:0000313" key="14">
    <source>
        <dbReference type="Proteomes" id="UP000823886"/>
    </source>
</evidence>
<comment type="catalytic activity">
    <reaction evidence="10 11">
        <text>GMP + ATP = GDP + ADP</text>
        <dbReference type="Rhea" id="RHEA:20780"/>
        <dbReference type="ChEBI" id="CHEBI:30616"/>
        <dbReference type="ChEBI" id="CHEBI:58115"/>
        <dbReference type="ChEBI" id="CHEBI:58189"/>
        <dbReference type="ChEBI" id="CHEBI:456216"/>
        <dbReference type="EC" id="2.7.4.8"/>
    </reaction>
</comment>
<evidence type="ECO:0000256" key="7">
    <source>
        <dbReference type="ARBA" id="ARBA00022777"/>
    </source>
</evidence>
<protein>
    <recommendedName>
        <fullName evidence="4 11">Guanylate kinase</fullName>
        <ecNumber evidence="3 11">2.7.4.8</ecNumber>
    </recommendedName>
    <alternativeName>
        <fullName evidence="9 11">GMP kinase</fullName>
    </alternativeName>
</protein>
<dbReference type="Proteomes" id="UP000823886">
    <property type="component" value="Unassembled WGS sequence"/>
</dbReference>
<evidence type="ECO:0000256" key="9">
    <source>
        <dbReference type="ARBA" id="ARBA00030128"/>
    </source>
</evidence>
<keyword evidence="6 11" id="KW-0547">Nucleotide-binding</keyword>
<accession>A0A9D2TCN2</accession>
<feature type="binding site" evidence="11">
    <location>
        <begin position="12"/>
        <end position="19"/>
    </location>
    <ligand>
        <name>ATP</name>
        <dbReference type="ChEBI" id="CHEBI:30616"/>
    </ligand>
</feature>
<keyword evidence="8 11" id="KW-0067">ATP-binding</keyword>
<dbReference type="EC" id="2.7.4.8" evidence="3 11"/>
<evidence type="ECO:0000313" key="13">
    <source>
        <dbReference type="EMBL" id="HJC64196.1"/>
    </source>
</evidence>
<keyword evidence="7 11" id="KW-0418">Kinase</keyword>
<dbReference type="GO" id="GO:0004385">
    <property type="term" value="F:GMP kinase activity"/>
    <property type="evidence" value="ECO:0007669"/>
    <property type="project" value="UniProtKB-UniRule"/>
</dbReference>
<organism evidence="13 14">
    <name type="scientific">Candidatus Blautia merdavium</name>
    <dbReference type="NCBI Taxonomy" id="2838494"/>
    <lineage>
        <taxon>Bacteria</taxon>
        <taxon>Bacillati</taxon>
        <taxon>Bacillota</taxon>
        <taxon>Clostridia</taxon>
        <taxon>Lachnospirales</taxon>
        <taxon>Lachnospiraceae</taxon>
        <taxon>Blautia</taxon>
    </lineage>
</organism>
<evidence type="ECO:0000256" key="8">
    <source>
        <dbReference type="ARBA" id="ARBA00022840"/>
    </source>
</evidence>
<dbReference type="CDD" id="cd00071">
    <property type="entry name" value="GMPK"/>
    <property type="match status" value="1"/>
</dbReference>
<dbReference type="NCBIfam" id="TIGR03263">
    <property type="entry name" value="guanyl_kin"/>
    <property type="match status" value="1"/>
</dbReference>
<dbReference type="AlphaFoldDB" id="A0A9D2TCN2"/>
<proteinExistence type="inferred from homology"/>
<dbReference type="PANTHER" id="PTHR23117">
    <property type="entry name" value="GUANYLATE KINASE-RELATED"/>
    <property type="match status" value="1"/>
</dbReference>
<dbReference type="SMART" id="SM00072">
    <property type="entry name" value="GuKc"/>
    <property type="match status" value="1"/>
</dbReference>
<name>A0A9D2TCN2_9FIRM</name>
<dbReference type="InterPro" id="IPR008145">
    <property type="entry name" value="GK/Ca_channel_bsu"/>
</dbReference>
<dbReference type="GO" id="GO:0005829">
    <property type="term" value="C:cytosol"/>
    <property type="evidence" value="ECO:0007669"/>
    <property type="project" value="TreeGrafter"/>
</dbReference>
<keyword evidence="5 11" id="KW-0808">Transferase</keyword>
<reference evidence="13" key="2">
    <citation type="submission" date="2021-04" db="EMBL/GenBank/DDBJ databases">
        <authorList>
            <person name="Gilroy R."/>
        </authorList>
    </citation>
    <scope>NUCLEOTIDE SEQUENCE</scope>
    <source>
        <strain evidence="13">ChiBcec2-3848</strain>
    </source>
</reference>
<dbReference type="EMBL" id="DWVZ01000150">
    <property type="protein sequence ID" value="HJC64196.1"/>
    <property type="molecule type" value="Genomic_DNA"/>
</dbReference>
<evidence type="ECO:0000256" key="1">
    <source>
        <dbReference type="ARBA" id="ARBA00003531"/>
    </source>
</evidence>
<dbReference type="Gene3D" id="3.30.63.10">
    <property type="entry name" value="Guanylate Kinase phosphate binding domain"/>
    <property type="match status" value="1"/>
</dbReference>
<dbReference type="Pfam" id="PF00625">
    <property type="entry name" value="Guanylate_kin"/>
    <property type="match status" value="1"/>
</dbReference>
<dbReference type="PROSITE" id="PS00856">
    <property type="entry name" value="GUANYLATE_KINASE_1"/>
    <property type="match status" value="1"/>
</dbReference>
<gene>
    <name evidence="11 13" type="primary">gmk</name>
    <name evidence="13" type="ORF">H9753_11350</name>
</gene>
<dbReference type="InterPro" id="IPR017665">
    <property type="entry name" value="Guanylate_kinase"/>
</dbReference>
<reference evidence="13" key="1">
    <citation type="journal article" date="2021" name="PeerJ">
        <title>Extensive microbial diversity within the chicken gut microbiome revealed by metagenomics and culture.</title>
        <authorList>
            <person name="Gilroy R."/>
            <person name="Ravi A."/>
            <person name="Getino M."/>
            <person name="Pursley I."/>
            <person name="Horton D.L."/>
            <person name="Alikhan N.F."/>
            <person name="Baker D."/>
            <person name="Gharbi K."/>
            <person name="Hall N."/>
            <person name="Watson M."/>
            <person name="Adriaenssens E.M."/>
            <person name="Foster-Nyarko E."/>
            <person name="Jarju S."/>
            <person name="Secka A."/>
            <person name="Antonio M."/>
            <person name="Oren A."/>
            <person name="Chaudhuri R.R."/>
            <person name="La Ragione R."/>
            <person name="Hildebrand F."/>
            <person name="Pallen M.J."/>
        </authorList>
    </citation>
    <scope>NUCLEOTIDE SEQUENCE</scope>
    <source>
        <strain evidence="13">ChiBcec2-3848</strain>
    </source>
</reference>
<evidence type="ECO:0000256" key="3">
    <source>
        <dbReference type="ARBA" id="ARBA00012961"/>
    </source>
</evidence>
<evidence type="ECO:0000256" key="6">
    <source>
        <dbReference type="ARBA" id="ARBA00022741"/>
    </source>
</evidence>
<feature type="domain" description="Guanylate kinase-like" evidence="12">
    <location>
        <begin position="5"/>
        <end position="183"/>
    </location>
</feature>
<evidence type="ECO:0000256" key="10">
    <source>
        <dbReference type="ARBA" id="ARBA00048594"/>
    </source>
</evidence>
<evidence type="ECO:0000256" key="5">
    <source>
        <dbReference type="ARBA" id="ARBA00022679"/>
    </source>
</evidence>
<evidence type="ECO:0000259" key="12">
    <source>
        <dbReference type="PROSITE" id="PS50052"/>
    </source>
</evidence>
<dbReference type="HAMAP" id="MF_00328">
    <property type="entry name" value="Guanylate_kinase"/>
    <property type="match status" value="1"/>
</dbReference>